<comment type="caution">
    <text evidence="5">The sequence shown here is derived from an EMBL/GenBank/DDBJ whole genome shotgun (WGS) entry which is preliminary data.</text>
</comment>
<feature type="domain" description="Fibronectin-III type-like" evidence="2">
    <location>
        <begin position="354"/>
        <end position="421"/>
    </location>
</feature>
<dbReference type="Pfam" id="PF23375">
    <property type="entry name" value="DUF7094"/>
    <property type="match status" value="1"/>
</dbReference>
<proteinExistence type="predicted"/>
<sequence length="444" mass="47956">MVHPMRRAIALVLALCCVLAPVALAAPASRPPDGARVSSAAPVTPATETTSYLRITPDSLETAAYNGATIDVSGTLALETQQLDGRFQQEVLRQRLSDTESVTARHEQIETTAARIDERIAALHDRQATTITAYNNGSLSGQAFLRDLARIGAAAGRLETAVEQLQRRAESVPQSTIDGTSVINWAQNRQFELAPFGGPVRDRVTTALRGENTVPVDADVPSGVARVGSTREERLEPLWVYAETTADGVVLATVDDGQYYREAYLPSERNTTAGSVENNTDVRNRRAMLYPWAENNSGSKGQRNVQQVGISRFRFSHDHGRLTAYLDQSTSQVFVEHQQKTLTRLPTAAPVTTTAANRRLVVNRTHPTGPLEVLLTTESGKRLDGTVTIENRTVGETGPDGRLWTVAPRGNATVTVRVNGSIMRVETSVAVTTNGTALVAPTSP</sequence>
<gene>
    <name evidence="5" type="ORF">C449_17132</name>
</gene>
<organism evidence="5 6">
    <name type="scientific">Halococcus saccharolyticus DSM 5350</name>
    <dbReference type="NCBI Taxonomy" id="1227455"/>
    <lineage>
        <taxon>Archaea</taxon>
        <taxon>Methanobacteriati</taxon>
        <taxon>Methanobacteriota</taxon>
        <taxon>Stenosarchaea group</taxon>
        <taxon>Halobacteria</taxon>
        <taxon>Halobacteriales</taxon>
        <taxon>Halococcaceae</taxon>
        <taxon>Halococcus</taxon>
    </lineage>
</organism>
<feature type="domain" description="DUF7094" evidence="3">
    <location>
        <begin position="240"/>
        <end position="346"/>
    </location>
</feature>
<dbReference type="STRING" id="1227455.C449_17132"/>
<dbReference type="InParanoid" id="M0M9K0"/>
<accession>M0M9K0</accession>
<feature type="domain" description="DUF7096" evidence="4">
    <location>
        <begin position="5"/>
        <end position="212"/>
    </location>
</feature>
<reference evidence="5 6" key="1">
    <citation type="journal article" date="2014" name="PLoS Genet.">
        <title>Phylogenetically driven sequencing of extremely halophilic archaea reveals strategies for static and dynamic osmo-response.</title>
        <authorList>
            <person name="Becker E.A."/>
            <person name="Seitzer P.M."/>
            <person name="Tritt A."/>
            <person name="Larsen D."/>
            <person name="Krusor M."/>
            <person name="Yao A.I."/>
            <person name="Wu D."/>
            <person name="Madern D."/>
            <person name="Eisen J.A."/>
            <person name="Darling A.E."/>
            <person name="Facciotti M.T."/>
        </authorList>
    </citation>
    <scope>NUCLEOTIDE SEQUENCE [LARGE SCALE GENOMIC DNA]</scope>
    <source>
        <strain evidence="5 6">DSM 5350</strain>
    </source>
</reference>
<evidence type="ECO:0000313" key="5">
    <source>
        <dbReference type="EMBL" id="EMA42467.1"/>
    </source>
</evidence>
<evidence type="ECO:0000259" key="4">
    <source>
        <dbReference type="Pfam" id="PF23379"/>
    </source>
</evidence>
<evidence type="ECO:0000313" key="6">
    <source>
        <dbReference type="Proteomes" id="UP000011669"/>
    </source>
</evidence>
<dbReference type="PATRIC" id="fig|1227455.4.peg.3488"/>
<keyword evidence="6" id="KW-1185">Reference proteome</keyword>
<evidence type="ECO:0000259" key="2">
    <source>
        <dbReference type="Pfam" id="PF23374"/>
    </source>
</evidence>
<evidence type="ECO:0000259" key="3">
    <source>
        <dbReference type="Pfam" id="PF23375"/>
    </source>
</evidence>
<dbReference type="InterPro" id="IPR055520">
    <property type="entry name" value="DUF7094"/>
</dbReference>
<evidence type="ECO:0000256" key="1">
    <source>
        <dbReference type="SAM" id="MobiDB-lite"/>
    </source>
</evidence>
<dbReference type="Pfam" id="PF23374">
    <property type="entry name" value="Fn3_arc"/>
    <property type="match status" value="1"/>
</dbReference>
<name>M0M9K0_9EURY</name>
<protein>
    <submittedName>
        <fullName evidence="5">Uncharacterized protein</fullName>
    </submittedName>
</protein>
<dbReference type="Proteomes" id="UP000011669">
    <property type="component" value="Unassembled WGS sequence"/>
</dbReference>
<dbReference type="InterPro" id="IPR056397">
    <property type="entry name" value="Fn3_arc"/>
</dbReference>
<dbReference type="Pfam" id="PF23379">
    <property type="entry name" value="DUF7096"/>
    <property type="match status" value="1"/>
</dbReference>
<dbReference type="InterPro" id="IPR055522">
    <property type="entry name" value="DUF7096"/>
</dbReference>
<feature type="region of interest" description="Disordered" evidence="1">
    <location>
        <begin position="28"/>
        <end position="48"/>
    </location>
</feature>
<dbReference type="EMBL" id="AOMD01000034">
    <property type="protein sequence ID" value="EMA42467.1"/>
    <property type="molecule type" value="Genomic_DNA"/>
</dbReference>
<dbReference type="AlphaFoldDB" id="M0M9K0"/>